<proteinExistence type="predicted"/>
<dbReference type="AlphaFoldDB" id="A0A7G2C6L8"/>
<evidence type="ECO:0000256" key="1">
    <source>
        <dbReference type="SAM" id="MobiDB-lite"/>
    </source>
</evidence>
<dbReference type="InterPro" id="IPR013594">
    <property type="entry name" value="Dynein_heavy_tail"/>
</dbReference>
<evidence type="ECO:0000313" key="4">
    <source>
        <dbReference type="Proteomes" id="UP000515908"/>
    </source>
</evidence>
<feature type="region of interest" description="Disordered" evidence="1">
    <location>
        <begin position="173"/>
        <end position="211"/>
    </location>
</feature>
<feature type="domain" description="Dynein heavy chain tail" evidence="2">
    <location>
        <begin position="304"/>
        <end position="701"/>
    </location>
</feature>
<protein>
    <submittedName>
        <fullName evidence="3">Dynein heavy chain, N-terminal region 1, putative</fullName>
    </submittedName>
</protein>
<evidence type="ECO:0000313" key="3">
    <source>
        <dbReference type="EMBL" id="CAD2215420.1"/>
    </source>
</evidence>
<reference evidence="3 4" key="1">
    <citation type="submission" date="2020-08" db="EMBL/GenBank/DDBJ databases">
        <authorList>
            <person name="Newling K."/>
            <person name="Davey J."/>
            <person name="Forrester S."/>
        </authorList>
    </citation>
    <scope>NUCLEOTIDE SEQUENCE [LARGE SCALE GENOMIC DNA]</scope>
    <source>
        <strain evidence="4">Crithidia deanei Carvalho (ATCC PRA-265)</strain>
    </source>
</reference>
<feature type="compositionally biased region" description="Polar residues" evidence="1">
    <location>
        <begin position="173"/>
        <end position="184"/>
    </location>
</feature>
<accession>A0A7G2C6L8</accession>
<dbReference type="Proteomes" id="UP000515908">
    <property type="component" value="Chromosome 05"/>
</dbReference>
<gene>
    <name evidence="3" type="ORF">ADEAN_000287500</name>
</gene>
<feature type="compositionally biased region" description="Basic and acidic residues" evidence="1">
    <location>
        <begin position="202"/>
        <end position="211"/>
    </location>
</feature>
<dbReference type="EMBL" id="LR877149">
    <property type="protein sequence ID" value="CAD2215420.1"/>
    <property type="molecule type" value="Genomic_DNA"/>
</dbReference>
<dbReference type="VEuPathDB" id="TriTrypDB:ADEAN_000287500"/>
<feature type="compositionally biased region" description="Basic residues" evidence="1">
    <location>
        <begin position="185"/>
        <end position="201"/>
    </location>
</feature>
<dbReference type="Pfam" id="PF08385">
    <property type="entry name" value="DHC_N1"/>
    <property type="match status" value="1"/>
</dbReference>
<organism evidence="3 4">
    <name type="scientific">Angomonas deanei</name>
    <dbReference type="NCBI Taxonomy" id="59799"/>
    <lineage>
        <taxon>Eukaryota</taxon>
        <taxon>Discoba</taxon>
        <taxon>Euglenozoa</taxon>
        <taxon>Kinetoplastea</taxon>
        <taxon>Metakinetoplastina</taxon>
        <taxon>Trypanosomatida</taxon>
        <taxon>Trypanosomatidae</taxon>
        <taxon>Strigomonadinae</taxon>
        <taxon>Angomonas</taxon>
    </lineage>
</organism>
<keyword evidence="4" id="KW-1185">Reference proteome</keyword>
<sequence>MATTGLVAVQAQLTSTAQRHLQVRFGPVQTTRGDGWVLFQFAPIAEGDELQTEIQRLCASLARDATGRASLRLVGEEKEADFTTVAEKSHSFAKWLAKSTGDVQNLPTDLDSLPESDAVNGMLEMLYNDVALDAPEGIHGVTKFPTAMCPTGSRMDVILKGAVCIKAFTQTTLNPSEVDSNPNQGKRRKSNSVSSPKKKTTLKKDDDSDEEHGKLMNDFSLLQNSYSAVKLPDGPLAKVWIDTQTLSHAFSSYSSANIENELPTTWRSKAFSMLESHEVLKQVQEALKLYWNGAASRTERLKINAISLLTIVSGDIREYIKVQVALHGSDWRAEWKMDMKELQAALHLCKQWNRIVASLVNQDWKEWDGGMFHDESFNDFTQRVNDVVRIRLLVNSVTFLGESVPDAMEPEKVFVPHRMTDLRVTSQDDWRNCVAKFEKEFEFVEPKLRQPAKQKLFPSSTIDDTTVRQLQAHSALLQVKDIQSTLEKDIEALIQYLIKQMDGVKGRYENNVKRAKTDLQKLRVAKSCQAEVSSYPEVMYRVFGAGSPFAERVALAASTIVAETKRCEDGVLEQWCAGLEAHCKKVLAIEDAVTVQVDSRSQPTSLRCMLNPSIVQFVQEVQNIRSWAGEMPGLSEEPSKKKSKLNISNSCENTIRACLQLFAASVRTQQSVANFNTVLSQTIPSTTAMLHPVMERALSQILHADTKRRVISLGQLPRVGGSEHAFSKQC</sequence>
<evidence type="ECO:0000259" key="2">
    <source>
        <dbReference type="Pfam" id="PF08385"/>
    </source>
</evidence>
<name>A0A7G2C6L8_9TRYP</name>